<evidence type="ECO:0000259" key="2">
    <source>
        <dbReference type="Pfam" id="PF19289"/>
    </source>
</evidence>
<gene>
    <name evidence="4" type="ordered locus">Arcpr_0790</name>
</gene>
<dbReference type="STRING" id="572546.Arcpr_0790"/>
<sequence>MEWEIFEIEGISRCAKVEKGKLKVLEEWRDRKVGVRVIENGRVGFVTANYFTEDLIEKARKIAKISEEKLEMFPEGEYVSVEGIYDKEIERATPDEIKEFVDSMVNSALNYDVNPSNGMIELSIETVKLKNSFGADLEYKSTYCQAYLECVCDGSSGFEIDESRGLVDFEFVGRKSAELAVESKNPEKIEGVYNLVLSPIAVHQLLEFTLYPAISLENVLKGRSPLTEIGKNYLGRLSVIDDGTLSYGLCTAPFDDEGVGVREKVIFDGGVLKSYITDFRHSLIAKVEPTGNGFRGDDLYPTTSPTNVILEFDEVEKELEGVYVHSLIGAHTSNPVSGEFSLETMNAFLDGRPVRAMIYGNVYDLLKNITAFGKDIRQIENTITPSIEFEGVKFV</sequence>
<dbReference type="SUPFAM" id="SSF111283">
    <property type="entry name" value="Putative modulator of DNA gyrase, PmbA/TldD"/>
    <property type="match status" value="1"/>
</dbReference>
<organism evidence="4 5">
    <name type="scientific">Archaeoglobus profundus (strain DSM 5631 / JCM 9629 / NBRC 100127 / Av18)</name>
    <dbReference type="NCBI Taxonomy" id="572546"/>
    <lineage>
        <taxon>Archaea</taxon>
        <taxon>Methanobacteriati</taxon>
        <taxon>Methanobacteriota</taxon>
        <taxon>Archaeoglobi</taxon>
        <taxon>Archaeoglobales</taxon>
        <taxon>Archaeoglobaceae</taxon>
        <taxon>Archaeoglobus</taxon>
    </lineage>
</organism>
<evidence type="ECO:0000259" key="1">
    <source>
        <dbReference type="Pfam" id="PF01523"/>
    </source>
</evidence>
<feature type="domain" description="Metalloprotease TldD/E N-terminal" evidence="1">
    <location>
        <begin position="3"/>
        <end position="63"/>
    </location>
</feature>
<dbReference type="InterPro" id="IPR045570">
    <property type="entry name" value="Metalloprtase-TldD/E_cen_dom"/>
</dbReference>
<dbReference type="InterPro" id="IPR035068">
    <property type="entry name" value="TldD/PmbA_N"/>
</dbReference>
<dbReference type="Proteomes" id="UP000001901">
    <property type="component" value="Chromosome"/>
</dbReference>
<dbReference type="PaxDb" id="572546-Arcpr_0790"/>
<dbReference type="PANTHER" id="PTHR43421">
    <property type="entry name" value="METALLOPROTEASE PMBA"/>
    <property type="match status" value="1"/>
</dbReference>
<evidence type="ECO:0000313" key="5">
    <source>
        <dbReference type="Proteomes" id="UP000001901"/>
    </source>
</evidence>
<dbReference type="AlphaFoldDB" id="D2RHS8"/>
<keyword evidence="5" id="KW-1185">Reference proteome</keyword>
<dbReference type="Gene3D" id="3.30.2290.10">
    <property type="entry name" value="PmbA/TldD superfamily"/>
    <property type="match status" value="1"/>
</dbReference>
<dbReference type="KEGG" id="apo:Arcpr_0790"/>
<dbReference type="EMBL" id="CP001857">
    <property type="protein sequence ID" value="ADB57853.1"/>
    <property type="molecule type" value="Genomic_DNA"/>
</dbReference>
<dbReference type="eggNOG" id="arCOG00322">
    <property type="taxonomic scope" value="Archaea"/>
</dbReference>
<dbReference type="Pfam" id="PF01523">
    <property type="entry name" value="PmbA_TldD_1st"/>
    <property type="match status" value="1"/>
</dbReference>
<evidence type="ECO:0000259" key="3">
    <source>
        <dbReference type="Pfam" id="PF19290"/>
    </source>
</evidence>
<dbReference type="Pfam" id="PF19290">
    <property type="entry name" value="PmbA_TldD_2nd"/>
    <property type="match status" value="1"/>
</dbReference>
<dbReference type="GO" id="GO:0008237">
    <property type="term" value="F:metallopeptidase activity"/>
    <property type="evidence" value="ECO:0007669"/>
    <property type="project" value="InterPro"/>
</dbReference>
<reference evidence="4 5" key="1">
    <citation type="journal article" date="2010" name="Stand. Genomic Sci.">
        <title>Complete genome sequence of Archaeoglobus profundus type strain (AV18).</title>
        <authorList>
            <person name="von Jan M."/>
            <person name="Lapidus A."/>
            <person name="Del Rio T.G."/>
            <person name="Copeland A."/>
            <person name="Tice H."/>
            <person name="Cheng J.F."/>
            <person name="Lucas S."/>
            <person name="Chen F."/>
            <person name="Nolan M."/>
            <person name="Goodwin L."/>
            <person name="Han C."/>
            <person name="Pitluck S."/>
            <person name="Liolios K."/>
            <person name="Ivanova N."/>
            <person name="Mavromatis K."/>
            <person name="Ovchinnikova G."/>
            <person name="Chertkov O."/>
            <person name="Pati A."/>
            <person name="Chen A."/>
            <person name="Palaniappan K."/>
            <person name="Land M."/>
            <person name="Hauser L."/>
            <person name="Chang Y.J."/>
            <person name="Jeffries C.D."/>
            <person name="Saunders E."/>
            <person name="Brettin T."/>
            <person name="Detter J.C."/>
            <person name="Chain P."/>
            <person name="Eichinger K."/>
            <person name="Huber H."/>
            <person name="Spring S."/>
            <person name="Rohde M."/>
            <person name="Goker M."/>
            <person name="Wirth R."/>
            <person name="Woyke T."/>
            <person name="Bristow J."/>
            <person name="Eisen J.A."/>
            <person name="Markowitz V."/>
            <person name="Hugenholtz P."/>
            <person name="Kyrpides N.C."/>
            <person name="Klenk H.P."/>
        </authorList>
    </citation>
    <scope>NUCLEOTIDE SEQUENCE [LARGE SCALE GENOMIC DNA]</scope>
    <source>
        <strain evidence="5">DSM 5631 / JCM 9629 / NBRC 100127 / Av18</strain>
    </source>
</reference>
<feature type="domain" description="Metalloprotease TldD/E central" evidence="3">
    <location>
        <begin position="89"/>
        <end position="183"/>
    </location>
</feature>
<evidence type="ECO:0000313" key="4">
    <source>
        <dbReference type="EMBL" id="ADB57853.1"/>
    </source>
</evidence>
<dbReference type="OrthoDB" id="84520at2157"/>
<protein>
    <submittedName>
        <fullName evidence="4">Peptidase U62 modulator of DNA gyrase</fullName>
    </submittedName>
</protein>
<dbReference type="RefSeq" id="WP_012940189.1">
    <property type="nucleotide sequence ID" value="NC_013741.1"/>
</dbReference>
<feature type="domain" description="Metalloprotease TldD/E C-terminal" evidence="2">
    <location>
        <begin position="191"/>
        <end position="394"/>
    </location>
</feature>
<dbReference type="InterPro" id="IPR045569">
    <property type="entry name" value="Metalloprtase-TldD/E_C"/>
</dbReference>
<dbReference type="PANTHER" id="PTHR43421:SF1">
    <property type="entry name" value="METALLOPROTEASE PMBA"/>
    <property type="match status" value="1"/>
</dbReference>
<dbReference type="HOGENOM" id="CLU_026425_4_2_2"/>
<dbReference type="InterPro" id="IPR036059">
    <property type="entry name" value="TldD/PmbA_sf"/>
</dbReference>
<dbReference type="Pfam" id="PF19289">
    <property type="entry name" value="PmbA_TldD_3rd"/>
    <property type="match status" value="1"/>
</dbReference>
<proteinExistence type="predicted"/>
<dbReference type="GeneID" id="8739451"/>
<dbReference type="InterPro" id="IPR002510">
    <property type="entry name" value="Metalloprtase-TldD/E_N"/>
</dbReference>
<dbReference type="GO" id="GO:0005829">
    <property type="term" value="C:cytosol"/>
    <property type="evidence" value="ECO:0007669"/>
    <property type="project" value="TreeGrafter"/>
</dbReference>
<name>D2RHS8_ARCPA</name>
<dbReference type="InterPro" id="IPR047657">
    <property type="entry name" value="PmbA"/>
</dbReference>
<accession>D2RHS8</accession>
<dbReference type="GO" id="GO:0006508">
    <property type="term" value="P:proteolysis"/>
    <property type="evidence" value="ECO:0007669"/>
    <property type="project" value="InterPro"/>
</dbReference>